<feature type="compositionally biased region" description="Polar residues" evidence="1">
    <location>
        <begin position="61"/>
        <end position="81"/>
    </location>
</feature>
<feature type="region of interest" description="Disordered" evidence="1">
    <location>
        <begin position="32"/>
        <end position="105"/>
    </location>
</feature>
<keyword evidence="2" id="KW-0732">Signal</keyword>
<keyword evidence="4" id="KW-1185">Reference proteome</keyword>
<proteinExistence type="predicted"/>
<feature type="signal peptide" evidence="2">
    <location>
        <begin position="1"/>
        <end position="20"/>
    </location>
</feature>
<feature type="chain" id="PRO_5015530801" evidence="2">
    <location>
        <begin position="21"/>
        <end position="105"/>
    </location>
</feature>
<evidence type="ECO:0000256" key="2">
    <source>
        <dbReference type="SAM" id="SignalP"/>
    </source>
</evidence>
<sequence>MLFSLFLLSLLSFATPTILATTFVNYISNEIKKSSPESQSTALEPGRKRSLPSPFQLPPKLSSTGHGPLPISSSDWGTSSRADGRPKEPHHSTKPTKGATQHFAG</sequence>
<reference evidence="3 4" key="1">
    <citation type="submission" date="2016-07" db="EMBL/GenBank/DDBJ databases">
        <title>Multiple horizontal gene transfer events from other fungi enriched the ability of initially mycotrophic Trichoderma (Ascomycota) to feed on dead plant biomass.</title>
        <authorList>
            <consortium name="DOE Joint Genome Institute"/>
            <person name="Aerts A."/>
            <person name="Atanasova L."/>
            <person name="Chenthamara K."/>
            <person name="Zhang J."/>
            <person name="Grujic M."/>
            <person name="Henrissat B."/>
            <person name="Kuo A."/>
            <person name="Salamov A."/>
            <person name="Lipzen A."/>
            <person name="Labutti K."/>
            <person name="Barry K."/>
            <person name="Miao Y."/>
            <person name="Rahimi M.J."/>
            <person name="Shen Q."/>
            <person name="Grigoriev I.V."/>
            <person name="Kubicek C.P."/>
            <person name="Druzhinina I.S."/>
        </authorList>
    </citation>
    <scope>NUCLEOTIDE SEQUENCE [LARGE SCALE GENOMIC DNA]</scope>
    <source>
        <strain evidence="3 4">ATCC 18648</strain>
    </source>
</reference>
<protein>
    <submittedName>
        <fullName evidence="3">Uncharacterized protein</fullName>
    </submittedName>
</protein>
<evidence type="ECO:0000313" key="4">
    <source>
        <dbReference type="Proteomes" id="UP000240760"/>
    </source>
</evidence>
<dbReference type="Proteomes" id="UP000240760">
    <property type="component" value="Unassembled WGS sequence"/>
</dbReference>
<evidence type="ECO:0000313" key="3">
    <source>
        <dbReference type="EMBL" id="PTB71189.1"/>
    </source>
</evidence>
<dbReference type="AlphaFoldDB" id="A0A2T4BPK8"/>
<gene>
    <name evidence="3" type="ORF">M440DRAFT_221043</name>
</gene>
<organism evidence="3 4">
    <name type="scientific">Trichoderma longibrachiatum ATCC 18648</name>
    <dbReference type="NCBI Taxonomy" id="983965"/>
    <lineage>
        <taxon>Eukaryota</taxon>
        <taxon>Fungi</taxon>
        <taxon>Dikarya</taxon>
        <taxon>Ascomycota</taxon>
        <taxon>Pezizomycotina</taxon>
        <taxon>Sordariomycetes</taxon>
        <taxon>Hypocreomycetidae</taxon>
        <taxon>Hypocreales</taxon>
        <taxon>Hypocreaceae</taxon>
        <taxon>Trichoderma</taxon>
    </lineage>
</organism>
<evidence type="ECO:0000256" key="1">
    <source>
        <dbReference type="SAM" id="MobiDB-lite"/>
    </source>
</evidence>
<dbReference type="EMBL" id="KZ679151">
    <property type="protein sequence ID" value="PTB71189.1"/>
    <property type="molecule type" value="Genomic_DNA"/>
</dbReference>
<feature type="compositionally biased region" description="Basic and acidic residues" evidence="1">
    <location>
        <begin position="82"/>
        <end position="91"/>
    </location>
</feature>
<name>A0A2T4BPK8_TRILO</name>
<accession>A0A2T4BPK8</accession>